<dbReference type="EMBL" id="BMML01000008">
    <property type="protein sequence ID" value="GGN13770.1"/>
    <property type="molecule type" value="Genomic_DNA"/>
</dbReference>
<reference evidence="2" key="1">
    <citation type="journal article" date="2014" name="Int. J. Syst. Evol. Microbiol.">
        <title>Complete genome sequence of Corynebacterium casei LMG S-19264T (=DSM 44701T), isolated from a smear-ripened cheese.</title>
        <authorList>
            <consortium name="US DOE Joint Genome Institute (JGI-PGF)"/>
            <person name="Walter F."/>
            <person name="Albersmeier A."/>
            <person name="Kalinowski J."/>
            <person name="Ruckert C."/>
        </authorList>
    </citation>
    <scope>NUCLEOTIDE SEQUENCE</scope>
    <source>
        <strain evidence="2">CGMCC 4.7110</strain>
    </source>
</reference>
<keyword evidence="3" id="KW-1185">Reference proteome</keyword>
<evidence type="ECO:0000313" key="2">
    <source>
        <dbReference type="EMBL" id="GGN13770.1"/>
    </source>
</evidence>
<feature type="region of interest" description="Disordered" evidence="1">
    <location>
        <begin position="1"/>
        <end position="83"/>
    </location>
</feature>
<organism evidence="2 3">
    <name type="scientific">Streptomyces fuscichromogenes</name>
    <dbReference type="NCBI Taxonomy" id="1324013"/>
    <lineage>
        <taxon>Bacteria</taxon>
        <taxon>Bacillati</taxon>
        <taxon>Actinomycetota</taxon>
        <taxon>Actinomycetes</taxon>
        <taxon>Kitasatosporales</taxon>
        <taxon>Streptomycetaceae</taxon>
        <taxon>Streptomyces</taxon>
    </lineage>
</organism>
<dbReference type="AlphaFoldDB" id="A0A917XDY0"/>
<evidence type="ECO:0000256" key="1">
    <source>
        <dbReference type="SAM" id="MobiDB-lite"/>
    </source>
</evidence>
<reference evidence="2" key="2">
    <citation type="submission" date="2020-09" db="EMBL/GenBank/DDBJ databases">
        <authorList>
            <person name="Sun Q."/>
            <person name="Zhou Y."/>
        </authorList>
    </citation>
    <scope>NUCLEOTIDE SEQUENCE</scope>
    <source>
        <strain evidence="2">CGMCC 4.7110</strain>
    </source>
</reference>
<protein>
    <submittedName>
        <fullName evidence="2">Uncharacterized protein</fullName>
    </submittedName>
</protein>
<comment type="caution">
    <text evidence="2">The sequence shown here is derived from an EMBL/GenBank/DDBJ whole genome shotgun (WGS) entry which is preliminary data.</text>
</comment>
<gene>
    <name evidence="2" type="ORF">GCM10011578_041160</name>
</gene>
<accession>A0A917XDY0</accession>
<sequence length="83" mass="8156">MTGEASIRRMSSTPPEPEPGAPSACAGGADSPAGAATGPQHTDVPPAGERHPEPTPAAPDVPVDGTTADAACADESYSGYEPL</sequence>
<proteinExistence type="predicted"/>
<evidence type="ECO:0000313" key="3">
    <source>
        <dbReference type="Proteomes" id="UP000653411"/>
    </source>
</evidence>
<dbReference type="Proteomes" id="UP000653411">
    <property type="component" value="Unassembled WGS sequence"/>
</dbReference>
<name>A0A917XDY0_9ACTN</name>